<feature type="region of interest" description="Disordered" evidence="1">
    <location>
        <begin position="1"/>
        <end position="61"/>
    </location>
</feature>
<dbReference type="EMBL" id="MLGG01000001">
    <property type="protein sequence ID" value="KAK1469184.1"/>
    <property type="molecule type" value="Genomic_DNA"/>
</dbReference>
<feature type="compositionally biased region" description="Basic and acidic residues" evidence="1">
    <location>
        <begin position="42"/>
        <end position="58"/>
    </location>
</feature>
<comment type="caution">
    <text evidence="2">The sequence shown here is derived from an EMBL/GenBank/DDBJ whole genome shotgun (WGS) entry which is preliminary data.</text>
</comment>
<gene>
    <name evidence="2" type="ORF">CMEL01_00951</name>
</gene>
<evidence type="ECO:0000313" key="3">
    <source>
        <dbReference type="Proteomes" id="UP001239795"/>
    </source>
</evidence>
<name>A0AAI9Y1Q2_9PEZI</name>
<reference evidence="2 3" key="1">
    <citation type="submission" date="2016-10" db="EMBL/GenBank/DDBJ databases">
        <title>The genome sequence of Colletotrichum fioriniae PJ7.</title>
        <authorList>
            <person name="Baroncelli R."/>
        </authorList>
    </citation>
    <scope>NUCLEOTIDE SEQUENCE [LARGE SCALE GENOMIC DNA]</scope>
    <source>
        <strain evidence="2">Col 31</strain>
    </source>
</reference>
<evidence type="ECO:0000256" key="1">
    <source>
        <dbReference type="SAM" id="MobiDB-lite"/>
    </source>
</evidence>
<accession>A0AAI9Y1Q2</accession>
<sequence length="121" mass="13532">MIKPKPINASPPPPLPHLPKLLPDHRHQRIQLLPRKQPPLHHGLDVRPADPVEPDPRGLDGGAVRRVARDADAVAMTALQELGDGQGGLKVAARAHEEDDDVEAHRCARRKIRNRIWIILW</sequence>
<evidence type="ECO:0000313" key="2">
    <source>
        <dbReference type="EMBL" id="KAK1469184.1"/>
    </source>
</evidence>
<proteinExistence type="predicted"/>
<dbReference type="Proteomes" id="UP001239795">
    <property type="component" value="Unassembled WGS sequence"/>
</dbReference>
<keyword evidence="3" id="KW-1185">Reference proteome</keyword>
<protein>
    <submittedName>
        <fullName evidence="2">Uncharacterized protein</fullName>
    </submittedName>
</protein>
<organism evidence="2 3">
    <name type="scientific">Colletotrichum melonis</name>
    <dbReference type="NCBI Taxonomy" id="1209925"/>
    <lineage>
        <taxon>Eukaryota</taxon>
        <taxon>Fungi</taxon>
        <taxon>Dikarya</taxon>
        <taxon>Ascomycota</taxon>
        <taxon>Pezizomycotina</taxon>
        <taxon>Sordariomycetes</taxon>
        <taxon>Hypocreomycetidae</taxon>
        <taxon>Glomerellales</taxon>
        <taxon>Glomerellaceae</taxon>
        <taxon>Colletotrichum</taxon>
        <taxon>Colletotrichum acutatum species complex</taxon>
    </lineage>
</organism>
<dbReference type="AlphaFoldDB" id="A0AAI9Y1Q2"/>